<dbReference type="EC" id="5.2.1.8" evidence="3"/>
<dbReference type="PROSITE" id="PS50198">
    <property type="entry name" value="PPIC_PPIASE_2"/>
    <property type="match status" value="1"/>
</dbReference>
<evidence type="ECO:0000256" key="7">
    <source>
        <dbReference type="ARBA" id="ARBA00023235"/>
    </source>
</evidence>
<evidence type="ECO:0000256" key="2">
    <source>
        <dbReference type="ARBA" id="ARBA00007656"/>
    </source>
</evidence>
<dbReference type="InterPro" id="IPR000297">
    <property type="entry name" value="PPIase_PpiC"/>
</dbReference>
<name>A0ABS9NTZ6_9RHOB</name>
<dbReference type="RefSeq" id="WP_238904370.1">
    <property type="nucleotide sequence ID" value="NZ_JAKOEM010000003.1"/>
</dbReference>
<comment type="catalytic activity">
    <reaction evidence="1">
        <text>[protein]-peptidylproline (omega=180) = [protein]-peptidylproline (omega=0)</text>
        <dbReference type="Rhea" id="RHEA:16237"/>
        <dbReference type="Rhea" id="RHEA-COMP:10747"/>
        <dbReference type="Rhea" id="RHEA-COMP:10748"/>
        <dbReference type="ChEBI" id="CHEBI:83833"/>
        <dbReference type="ChEBI" id="CHEBI:83834"/>
        <dbReference type="EC" id="5.2.1.8"/>
    </reaction>
</comment>
<evidence type="ECO:0000256" key="6">
    <source>
        <dbReference type="ARBA" id="ARBA00023110"/>
    </source>
</evidence>
<evidence type="ECO:0000256" key="8">
    <source>
        <dbReference type="ARBA" id="ARBA00030642"/>
    </source>
</evidence>
<evidence type="ECO:0000256" key="3">
    <source>
        <dbReference type="ARBA" id="ARBA00013194"/>
    </source>
</evidence>
<comment type="caution">
    <text evidence="12">The sequence shown here is derived from an EMBL/GenBank/DDBJ whole genome shotgun (WGS) entry which is preliminary data.</text>
</comment>
<comment type="similarity">
    <text evidence="2">Belongs to the PpiC/parvulin rotamase family.</text>
</comment>
<evidence type="ECO:0000259" key="11">
    <source>
        <dbReference type="PROSITE" id="PS50198"/>
    </source>
</evidence>
<keyword evidence="7 10" id="KW-0413">Isomerase</keyword>
<dbReference type="SUPFAM" id="SSF54534">
    <property type="entry name" value="FKBP-like"/>
    <property type="match status" value="1"/>
</dbReference>
<keyword evidence="13" id="KW-1185">Reference proteome</keyword>
<protein>
    <recommendedName>
        <fullName evidence="4">Parvulin-like PPIase</fullName>
        <ecNumber evidence="3">5.2.1.8</ecNumber>
    </recommendedName>
    <alternativeName>
        <fullName evidence="8">Peptidyl-prolyl cis-trans isomerase plp</fullName>
    </alternativeName>
    <alternativeName>
        <fullName evidence="9">Rotamase plp</fullName>
    </alternativeName>
</protein>
<dbReference type="GO" id="GO:0016853">
    <property type="term" value="F:isomerase activity"/>
    <property type="evidence" value="ECO:0007669"/>
    <property type="project" value="UniProtKB-KW"/>
</dbReference>
<dbReference type="PANTHER" id="PTHR47245">
    <property type="entry name" value="PEPTIDYLPROLYL ISOMERASE"/>
    <property type="match status" value="1"/>
</dbReference>
<dbReference type="Gene3D" id="3.10.50.40">
    <property type="match status" value="1"/>
</dbReference>
<dbReference type="InterPro" id="IPR050245">
    <property type="entry name" value="PrsA_foldase"/>
</dbReference>
<proteinExistence type="inferred from homology"/>
<dbReference type="InterPro" id="IPR046357">
    <property type="entry name" value="PPIase_dom_sf"/>
</dbReference>
<gene>
    <name evidence="12" type="ORF">MB818_05745</name>
</gene>
<dbReference type="Pfam" id="PF13145">
    <property type="entry name" value="Rotamase_2"/>
    <property type="match status" value="1"/>
</dbReference>
<evidence type="ECO:0000256" key="1">
    <source>
        <dbReference type="ARBA" id="ARBA00000971"/>
    </source>
</evidence>
<keyword evidence="5" id="KW-0732">Signal</keyword>
<keyword evidence="6 10" id="KW-0697">Rotamase</keyword>
<dbReference type="EMBL" id="JAKOEM010000003">
    <property type="protein sequence ID" value="MCG6557692.1"/>
    <property type="molecule type" value="Genomic_DNA"/>
</dbReference>
<organism evidence="12 13">
    <name type="scientific">Ruegeria alba</name>
    <dbReference type="NCBI Taxonomy" id="2916756"/>
    <lineage>
        <taxon>Bacteria</taxon>
        <taxon>Pseudomonadati</taxon>
        <taxon>Pseudomonadota</taxon>
        <taxon>Alphaproteobacteria</taxon>
        <taxon>Rhodobacterales</taxon>
        <taxon>Roseobacteraceae</taxon>
        <taxon>Ruegeria</taxon>
    </lineage>
</organism>
<accession>A0ABS9NTZ6</accession>
<evidence type="ECO:0000256" key="4">
    <source>
        <dbReference type="ARBA" id="ARBA00018370"/>
    </source>
</evidence>
<dbReference type="Proteomes" id="UP001165279">
    <property type="component" value="Unassembled WGS sequence"/>
</dbReference>
<sequence>MRTLLRSPLVHFFALGALIFAAYAAIEDEPVALSPDMISLTEGEANRLVQNFVATWNRPPTIRELENLMHSWALEEAHVREALILGLDQGDVVIRQRLNQKMKFLAESGAAMVEPDEAMLQTYLDQNPERFTQPARMALEQIVVPRDRDASELLALLENGNDPATLGSASLLPQSFPMTPAPVIDRTFGEGFHEALADLPVGQWQGPVESGYGLHLVRVTQRMDAVLPPLSDIRDRVKVEWLAAETKKLRESFGQALLDRYTVILPNAEDVLTR</sequence>
<feature type="domain" description="PpiC" evidence="11">
    <location>
        <begin position="115"/>
        <end position="221"/>
    </location>
</feature>
<evidence type="ECO:0000256" key="10">
    <source>
        <dbReference type="PROSITE-ProRule" id="PRU00278"/>
    </source>
</evidence>
<evidence type="ECO:0000256" key="5">
    <source>
        <dbReference type="ARBA" id="ARBA00022729"/>
    </source>
</evidence>
<evidence type="ECO:0000313" key="13">
    <source>
        <dbReference type="Proteomes" id="UP001165279"/>
    </source>
</evidence>
<dbReference type="PANTHER" id="PTHR47245:SF1">
    <property type="entry name" value="FOLDASE PROTEIN PRSA"/>
    <property type="match status" value="1"/>
</dbReference>
<reference evidence="12" key="1">
    <citation type="submission" date="2022-02" db="EMBL/GenBank/DDBJ databases">
        <title>The genome sequence of Ruegeria sp. 1NDH52C.</title>
        <authorList>
            <person name="Du J."/>
        </authorList>
    </citation>
    <scope>NUCLEOTIDE SEQUENCE</scope>
    <source>
        <strain evidence="12">1NDH52C</strain>
    </source>
</reference>
<evidence type="ECO:0000313" key="12">
    <source>
        <dbReference type="EMBL" id="MCG6557692.1"/>
    </source>
</evidence>
<evidence type="ECO:0000256" key="9">
    <source>
        <dbReference type="ARBA" id="ARBA00031484"/>
    </source>
</evidence>